<feature type="compositionally biased region" description="Basic and acidic residues" evidence="2">
    <location>
        <begin position="89"/>
        <end position="99"/>
    </location>
</feature>
<dbReference type="InParanoid" id="B4J9N0"/>
<dbReference type="EMBL" id="CH916367">
    <property type="protein sequence ID" value="EDW02537.1"/>
    <property type="molecule type" value="Genomic_DNA"/>
</dbReference>
<dbReference type="GO" id="GO:0005737">
    <property type="term" value="C:cytoplasm"/>
    <property type="evidence" value="ECO:0007669"/>
    <property type="project" value="TreeGrafter"/>
</dbReference>
<evidence type="ECO:0000256" key="2">
    <source>
        <dbReference type="SAM" id="MobiDB-lite"/>
    </source>
</evidence>
<name>B4J9N0_DROGR</name>
<dbReference type="Pfam" id="PF15359">
    <property type="entry name" value="CDV3"/>
    <property type="match status" value="1"/>
</dbReference>
<feature type="compositionally biased region" description="Low complexity" evidence="2">
    <location>
        <begin position="114"/>
        <end position="124"/>
    </location>
</feature>
<dbReference type="eggNOG" id="ENOG502S35X">
    <property type="taxonomic scope" value="Eukaryota"/>
</dbReference>
<gene>
    <name evidence="3" type="primary">Dgri\GH19835</name>
    <name evidence="3" type="ORF">Dgri_GH19835</name>
</gene>
<dbReference type="OrthoDB" id="6288097at2759"/>
<reference evidence="3 4" key="1">
    <citation type="journal article" date="2007" name="Nature">
        <title>Evolution of genes and genomes on the Drosophila phylogeny.</title>
        <authorList>
            <consortium name="Drosophila 12 Genomes Consortium"/>
            <person name="Clark A.G."/>
            <person name="Eisen M.B."/>
            <person name="Smith D.R."/>
            <person name="Bergman C.M."/>
            <person name="Oliver B."/>
            <person name="Markow T.A."/>
            <person name="Kaufman T.C."/>
            <person name="Kellis M."/>
            <person name="Gelbart W."/>
            <person name="Iyer V.N."/>
            <person name="Pollard D.A."/>
            <person name="Sackton T.B."/>
            <person name="Larracuente A.M."/>
            <person name="Singh N.D."/>
            <person name="Abad J.P."/>
            <person name="Abt D.N."/>
            <person name="Adryan B."/>
            <person name="Aguade M."/>
            <person name="Akashi H."/>
            <person name="Anderson W.W."/>
            <person name="Aquadro C.F."/>
            <person name="Ardell D.H."/>
            <person name="Arguello R."/>
            <person name="Artieri C.G."/>
            <person name="Barbash D.A."/>
            <person name="Barker D."/>
            <person name="Barsanti P."/>
            <person name="Batterham P."/>
            <person name="Batzoglou S."/>
            <person name="Begun D."/>
            <person name="Bhutkar A."/>
            <person name="Blanco E."/>
            <person name="Bosak S.A."/>
            <person name="Bradley R.K."/>
            <person name="Brand A.D."/>
            <person name="Brent M.R."/>
            <person name="Brooks A.N."/>
            <person name="Brown R.H."/>
            <person name="Butlin R.K."/>
            <person name="Caggese C."/>
            <person name="Calvi B.R."/>
            <person name="Bernardo de Carvalho A."/>
            <person name="Caspi A."/>
            <person name="Castrezana S."/>
            <person name="Celniker S.E."/>
            <person name="Chang J.L."/>
            <person name="Chapple C."/>
            <person name="Chatterji S."/>
            <person name="Chinwalla A."/>
            <person name="Civetta A."/>
            <person name="Clifton S.W."/>
            <person name="Comeron J.M."/>
            <person name="Costello J.C."/>
            <person name="Coyne J.A."/>
            <person name="Daub J."/>
            <person name="David R.G."/>
            <person name="Delcher A.L."/>
            <person name="Delehaunty K."/>
            <person name="Do C.B."/>
            <person name="Ebling H."/>
            <person name="Edwards K."/>
            <person name="Eickbush T."/>
            <person name="Evans J.D."/>
            <person name="Filipski A."/>
            <person name="Findeiss S."/>
            <person name="Freyhult E."/>
            <person name="Fulton L."/>
            <person name="Fulton R."/>
            <person name="Garcia A.C."/>
            <person name="Gardiner A."/>
            <person name="Garfield D.A."/>
            <person name="Garvin B.E."/>
            <person name="Gibson G."/>
            <person name="Gilbert D."/>
            <person name="Gnerre S."/>
            <person name="Godfrey J."/>
            <person name="Good R."/>
            <person name="Gotea V."/>
            <person name="Gravely B."/>
            <person name="Greenberg A.J."/>
            <person name="Griffiths-Jones S."/>
            <person name="Gross S."/>
            <person name="Guigo R."/>
            <person name="Gustafson E.A."/>
            <person name="Haerty W."/>
            <person name="Hahn M.W."/>
            <person name="Halligan D.L."/>
            <person name="Halpern A.L."/>
            <person name="Halter G.M."/>
            <person name="Han M.V."/>
            <person name="Heger A."/>
            <person name="Hillier L."/>
            <person name="Hinrichs A.S."/>
            <person name="Holmes I."/>
            <person name="Hoskins R.A."/>
            <person name="Hubisz M.J."/>
            <person name="Hultmark D."/>
            <person name="Huntley M.A."/>
            <person name="Jaffe D.B."/>
            <person name="Jagadeeshan S."/>
            <person name="Jeck W.R."/>
            <person name="Johnson J."/>
            <person name="Jones C.D."/>
            <person name="Jordan W.C."/>
            <person name="Karpen G.H."/>
            <person name="Kataoka E."/>
            <person name="Keightley P.D."/>
            <person name="Kheradpour P."/>
            <person name="Kirkness E.F."/>
            <person name="Koerich L.B."/>
            <person name="Kristiansen K."/>
            <person name="Kudrna D."/>
            <person name="Kulathinal R.J."/>
            <person name="Kumar S."/>
            <person name="Kwok R."/>
            <person name="Lander E."/>
            <person name="Langley C.H."/>
            <person name="Lapoint R."/>
            <person name="Lazzaro B.P."/>
            <person name="Lee S.J."/>
            <person name="Levesque L."/>
            <person name="Li R."/>
            <person name="Lin C.F."/>
            <person name="Lin M.F."/>
            <person name="Lindblad-Toh K."/>
            <person name="Llopart A."/>
            <person name="Long M."/>
            <person name="Low L."/>
            <person name="Lozovsky E."/>
            <person name="Lu J."/>
            <person name="Luo M."/>
            <person name="Machado C.A."/>
            <person name="Makalowski W."/>
            <person name="Marzo M."/>
            <person name="Matsuda M."/>
            <person name="Matzkin L."/>
            <person name="McAllister B."/>
            <person name="McBride C.S."/>
            <person name="McKernan B."/>
            <person name="McKernan K."/>
            <person name="Mendez-Lago M."/>
            <person name="Minx P."/>
            <person name="Mollenhauer M.U."/>
            <person name="Montooth K."/>
            <person name="Mount S.M."/>
            <person name="Mu X."/>
            <person name="Myers E."/>
            <person name="Negre B."/>
            <person name="Newfeld S."/>
            <person name="Nielsen R."/>
            <person name="Noor M.A."/>
            <person name="O'Grady P."/>
            <person name="Pachter L."/>
            <person name="Papaceit M."/>
            <person name="Parisi M.J."/>
            <person name="Parisi M."/>
            <person name="Parts L."/>
            <person name="Pedersen J.S."/>
            <person name="Pesole G."/>
            <person name="Phillippy A.M."/>
            <person name="Ponting C.P."/>
            <person name="Pop M."/>
            <person name="Porcelli D."/>
            <person name="Powell J.R."/>
            <person name="Prohaska S."/>
            <person name="Pruitt K."/>
            <person name="Puig M."/>
            <person name="Quesneville H."/>
            <person name="Ram K.R."/>
            <person name="Rand D."/>
            <person name="Rasmussen M.D."/>
            <person name="Reed L.K."/>
            <person name="Reenan R."/>
            <person name="Reily A."/>
            <person name="Remington K.A."/>
            <person name="Rieger T.T."/>
            <person name="Ritchie M.G."/>
            <person name="Robin C."/>
            <person name="Rogers Y.H."/>
            <person name="Rohde C."/>
            <person name="Rozas J."/>
            <person name="Rubenfield M.J."/>
            <person name="Ruiz A."/>
            <person name="Russo S."/>
            <person name="Salzberg S.L."/>
            <person name="Sanchez-Gracia A."/>
            <person name="Saranga D.J."/>
            <person name="Sato H."/>
            <person name="Schaeffer S.W."/>
            <person name="Schatz M.C."/>
            <person name="Schlenke T."/>
            <person name="Schwartz R."/>
            <person name="Segarra C."/>
            <person name="Singh R.S."/>
            <person name="Sirot L."/>
            <person name="Sirota M."/>
            <person name="Sisneros N.B."/>
            <person name="Smith C.D."/>
            <person name="Smith T.F."/>
            <person name="Spieth J."/>
            <person name="Stage D.E."/>
            <person name="Stark A."/>
            <person name="Stephan W."/>
            <person name="Strausberg R.L."/>
            <person name="Strempel S."/>
            <person name="Sturgill D."/>
            <person name="Sutton G."/>
            <person name="Sutton G.G."/>
            <person name="Tao W."/>
            <person name="Teichmann S."/>
            <person name="Tobari Y.N."/>
            <person name="Tomimura Y."/>
            <person name="Tsolas J.M."/>
            <person name="Valente V.L."/>
            <person name="Venter E."/>
            <person name="Venter J.C."/>
            <person name="Vicario S."/>
            <person name="Vieira F.G."/>
            <person name="Vilella A.J."/>
            <person name="Villasante A."/>
            <person name="Walenz B."/>
            <person name="Wang J."/>
            <person name="Wasserman M."/>
            <person name="Watts T."/>
            <person name="Wilson D."/>
            <person name="Wilson R.K."/>
            <person name="Wing R.A."/>
            <person name="Wolfner M.F."/>
            <person name="Wong A."/>
            <person name="Wong G.K."/>
            <person name="Wu C.I."/>
            <person name="Wu G."/>
            <person name="Yamamoto D."/>
            <person name="Yang H.P."/>
            <person name="Yang S.P."/>
            <person name="Yorke J.A."/>
            <person name="Yoshida K."/>
            <person name="Zdobnov E."/>
            <person name="Zhang P."/>
            <person name="Zhang Y."/>
            <person name="Zimin A.V."/>
            <person name="Baldwin J."/>
            <person name="Abdouelleil A."/>
            <person name="Abdulkadir J."/>
            <person name="Abebe A."/>
            <person name="Abera B."/>
            <person name="Abreu J."/>
            <person name="Acer S.C."/>
            <person name="Aftuck L."/>
            <person name="Alexander A."/>
            <person name="An P."/>
            <person name="Anderson E."/>
            <person name="Anderson S."/>
            <person name="Arachi H."/>
            <person name="Azer M."/>
            <person name="Bachantsang P."/>
            <person name="Barry A."/>
            <person name="Bayul T."/>
            <person name="Berlin A."/>
            <person name="Bessette D."/>
            <person name="Bloom T."/>
            <person name="Blye J."/>
            <person name="Boguslavskiy L."/>
            <person name="Bonnet C."/>
            <person name="Boukhgalter B."/>
            <person name="Bourzgui I."/>
            <person name="Brown A."/>
            <person name="Cahill P."/>
            <person name="Channer S."/>
            <person name="Cheshatsang Y."/>
            <person name="Chuda L."/>
            <person name="Citroen M."/>
            <person name="Collymore A."/>
            <person name="Cooke P."/>
            <person name="Costello M."/>
            <person name="D'Aco K."/>
            <person name="Daza R."/>
            <person name="De Haan G."/>
            <person name="DeGray S."/>
            <person name="DeMaso C."/>
            <person name="Dhargay N."/>
            <person name="Dooley K."/>
            <person name="Dooley E."/>
            <person name="Doricent M."/>
            <person name="Dorje P."/>
            <person name="Dorjee K."/>
            <person name="Dupes A."/>
            <person name="Elong R."/>
            <person name="Falk J."/>
            <person name="Farina A."/>
            <person name="Faro S."/>
            <person name="Ferguson D."/>
            <person name="Fisher S."/>
            <person name="Foley C.D."/>
            <person name="Franke A."/>
            <person name="Friedrich D."/>
            <person name="Gadbois L."/>
            <person name="Gearin G."/>
            <person name="Gearin C.R."/>
            <person name="Giannoukos G."/>
            <person name="Goode T."/>
            <person name="Graham J."/>
            <person name="Grandbois E."/>
            <person name="Grewal S."/>
            <person name="Gyaltsen K."/>
            <person name="Hafez N."/>
            <person name="Hagos B."/>
            <person name="Hall J."/>
            <person name="Henson C."/>
            <person name="Hollinger A."/>
            <person name="Honan T."/>
            <person name="Huard M.D."/>
            <person name="Hughes L."/>
            <person name="Hurhula B."/>
            <person name="Husby M.E."/>
            <person name="Kamat A."/>
            <person name="Kanga B."/>
            <person name="Kashin S."/>
            <person name="Khazanovich D."/>
            <person name="Kisner P."/>
            <person name="Lance K."/>
            <person name="Lara M."/>
            <person name="Lee W."/>
            <person name="Lennon N."/>
            <person name="Letendre F."/>
            <person name="LeVine R."/>
            <person name="Lipovsky A."/>
            <person name="Liu X."/>
            <person name="Liu J."/>
            <person name="Liu S."/>
            <person name="Lokyitsang T."/>
            <person name="Lokyitsang Y."/>
            <person name="Lubonja R."/>
            <person name="Lui A."/>
            <person name="MacDonald P."/>
            <person name="Magnisalis V."/>
            <person name="Maru K."/>
            <person name="Matthews C."/>
            <person name="McCusker W."/>
            <person name="McDonough S."/>
            <person name="Mehta T."/>
            <person name="Meldrim J."/>
            <person name="Meneus L."/>
            <person name="Mihai O."/>
            <person name="Mihalev A."/>
            <person name="Mihova T."/>
            <person name="Mittelman R."/>
            <person name="Mlenga V."/>
            <person name="Montmayeur A."/>
            <person name="Mulrain L."/>
            <person name="Navidi A."/>
            <person name="Naylor J."/>
            <person name="Negash T."/>
            <person name="Nguyen T."/>
            <person name="Nguyen N."/>
            <person name="Nicol R."/>
            <person name="Norbu C."/>
            <person name="Norbu N."/>
            <person name="Novod N."/>
            <person name="O'Neill B."/>
            <person name="Osman S."/>
            <person name="Markiewicz E."/>
            <person name="Oyono O.L."/>
            <person name="Patti C."/>
            <person name="Phunkhang P."/>
            <person name="Pierre F."/>
            <person name="Priest M."/>
            <person name="Raghuraman S."/>
            <person name="Rege F."/>
            <person name="Reyes R."/>
            <person name="Rise C."/>
            <person name="Rogov P."/>
            <person name="Ross K."/>
            <person name="Ryan E."/>
            <person name="Settipalli S."/>
            <person name="Shea T."/>
            <person name="Sherpa N."/>
            <person name="Shi L."/>
            <person name="Shih D."/>
            <person name="Sparrow T."/>
            <person name="Spaulding J."/>
            <person name="Stalker J."/>
            <person name="Stange-Thomann N."/>
            <person name="Stavropoulos S."/>
            <person name="Stone C."/>
            <person name="Strader C."/>
            <person name="Tesfaye S."/>
            <person name="Thomson T."/>
            <person name="Thoulutsang Y."/>
            <person name="Thoulutsang D."/>
            <person name="Topham K."/>
            <person name="Topping I."/>
            <person name="Tsamla T."/>
            <person name="Vassiliev H."/>
            <person name="Vo A."/>
            <person name="Wangchuk T."/>
            <person name="Wangdi T."/>
            <person name="Weiand M."/>
            <person name="Wilkinson J."/>
            <person name="Wilson A."/>
            <person name="Yadav S."/>
            <person name="Young G."/>
            <person name="Yu Q."/>
            <person name="Zembek L."/>
            <person name="Zhong D."/>
            <person name="Zimmer A."/>
            <person name="Zwirko Z."/>
            <person name="Jaffe D.B."/>
            <person name="Alvarez P."/>
            <person name="Brockman W."/>
            <person name="Butler J."/>
            <person name="Chin C."/>
            <person name="Gnerre S."/>
            <person name="Grabherr M."/>
            <person name="Kleber M."/>
            <person name="Mauceli E."/>
            <person name="MacCallum I."/>
        </authorList>
    </citation>
    <scope>NUCLEOTIDE SEQUENCE [LARGE SCALE GENOMIC DNA]</scope>
    <source>
        <strain evidence="4">Tucson 15287-2541.00</strain>
    </source>
</reference>
<feature type="compositionally biased region" description="Gly residues" evidence="2">
    <location>
        <begin position="201"/>
        <end position="211"/>
    </location>
</feature>
<feature type="compositionally biased region" description="Basic residues" evidence="2">
    <location>
        <begin position="11"/>
        <end position="20"/>
    </location>
</feature>
<comment type="similarity">
    <text evidence="1">Belongs to the CDV3 family.</text>
</comment>
<dbReference type="PANTHER" id="PTHR16284:SF13">
    <property type="entry name" value="PROTEIN CDV3 HOMOLOG"/>
    <property type="match status" value="1"/>
</dbReference>
<proteinExistence type="inferred from homology"/>
<evidence type="ECO:0000313" key="3">
    <source>
        <dbReference type="EMBL" id="EDW02537.1"/>
    </source>
</evidence>
<dbReference type="InterPro" id="IPR026806">
    <property type="entry name" value="CDV3"/>
</dbReference>
<accession>B4J9N0</accession>
<dbReference type="HOGENOM" id="CLU_089760_0_0_1"/>
<feature type="compositionally biased region" description="Basic and acidic residues" evidence="2">
    <location>
        <begin position="233"/>
        <end position="251"/>
    </location>
</feature>
<dbReference type="STRING" id="7222.B4J9N0"/>
<dbReference type="AlphaFoldDB" id="B4J9N0"/>
<evidence type="ECO:0000256" key="1">
    <source>
        <dbReference type="ARBA" id="ARBA00006062"/>
    </source>
</evidence>
<dbReference type="Proteomes" id="UP000001070">
    <property type="component" value="Unassembled WGS sequence"/>
</dbReference>
<dbReference type="FunCoup" id="B4J9N0">
    <property type="interactions" value="1160"/>
</dbReference>
<dbReference type="KEGG" id="dgr:6560586"/>
<organism evidence="4">
    <name type="scientific">Drosophila grimshawi</name>
    <name type="common">Hawaiian fruit fly</name>
    <name type="synonym">Idiomyia grimshawi</name>
    <dbReference type="NCBI Taxonomy" id="7222"/>
    <lineage>
        <taxon>Eukaryota</taxon>
        <taxon>Metazoa</taxon>
        <taxon>Ecdysozoa</taxon>
        <taxon>Arthropoda</taxon>
        <taxon>Hexapoda</taxon>
        <taxon>Insecta</taxon>
        <taxon>Pterygota</taxon>
        <taxon>Neoptera</taxon>
        <taxon>Endopterygota</taxon>
        <taxon>Diptera</taxon>
        <taxon>Brachycera</taxon>
        <taxon>Muscomorpha</taxon>
        <taxon>Ephydroidea</taxon>
        <taxon>Drosophilidae</taxon>
        <taxon>Drosophila</taxon>
        <taxon>Hawaiian Drosophila</taxon>
    </lineage>
</organism>
<feature type="compositionally biased region" description="Acidic residues" evidence="2">
    <location>
        <begin position="134"/>
        <end position="143"/>
    </location>
</feature>
<dbReference type="PANTHER" id="PTHR16284">
    <property type="entry name" value="PROTEIN CDV3 HOMOLOG"/>
    <property type="match status" value="1"/>
</dbReference>
<keyword evidence="4" id="KW-1185">Reference proteome</keyword>
<sequence>MAELDDFFAKKDKKKSKTKSKFVTADELVKNLEECTKREVAANAAKPKKPDVATAAATLTGGVAEGGENETTIKAPEPVIEPVEEEWKEFEQEQRKDYSGLKIGQLTINEKQHQQQQQQNQQQQQHHHQHSDDIYDEDEEDSDGFVNADPNGKRQGHGPWKKLIPAEEVTQIPVPVETEKSSSSSSKPYISPALRYSQAGSGIGGSGGGGLRARRAAPDITNTEFFPTLNAARPEEQRKKKNEPAFEEVRHGGRFQRVQETTAAPVAATNRFQSLDDEADS</sequence>
<feature type="region of interest" description="Disordered" evidence="2">
    <location>
        <begin position="1"/>
        <end position="20"/>
    </location>
</feature>
<dbReference type="OMA" id="PWNKPVE"/>
<protein>
    <submittedName>
        <fullName evidence="3">GH19835</fullName>
    </submittedName>
</protein>
<dbReference type="PhylomeDB" id="B4J9N0"/>
<feature type="region of interest" description="Disordered" evidence="2">
    <location>
        <begin position="57"/>
        <end position="281"/>
    </location>
</feature>
<evidence type="ECO:0000313" key="4">
    <source>
        <dbReference type="Proteomes" id="UP000001070"/>
    </source>
</evidence>